<dbReference type="Proteomes" id="UP000789901">
    <property type="component" value="Unassembled WGS sequence"/>
</dbReference>
<reference evidence="2 3" key="1">
    <citation type="submission" date="2021-06" db="EMBL/GenBank/DDBJ databases">
        <authorList>
            <person name="Kallberg Y."/>
            <person name="Tangrot J."/>
            <person name="Rosling A."/>
        </authorList>
    </citation>
    <scope>NUCLEOTIDE SEQUENCE [LARGE SCALE GENOMIC DNA]</scope>
    <source>
        <strain evidence="2 3">120-4 pot B 10/14</strain>
    </source>
</reference>
<evidence type="ECO:0000313" key="3">
    <source>
        <dbReference type="Proteomes" id="UP000789901"/>
    </source>
</evidence>
<keyword evidence="3" id="KW-1185">Reference proteome</keyword>
<dbReference type="InterPro" id="IPR035093">
    <property type="entry name" value="RelE/ParE_toxin_dom_sf"/>
</dbReference>
<dbReference type="EMBL" id="CAJVQB010167973">
    <property type="protein sequence ID" value="CAG8857172.1"/>
    <property type="molecule type" value="Genomic_DNA"/>
</dbReference>
<feature type="non-terminal residue" evidence="2">
    <location>
        <position position="1"/>
    </location>
</feature>
<name>A0ABN7XQ44_GIGMA</name>
<accession>A0ABN7XQ44</accession>
<organism evidence="2 3">
    <name type="scientific">Gigaspora margarita</name>
    <dbReference type="NCBI Taxonomy" id="4874"/>
    <lineage>
        <taxon>Eukaryota</taxon>
        <taxon>Fungi</taxon>
        <taxon>Fungi incertae sedis</taxon>
        <taxon>Mucoromycota</taxon>
        <taxon>Glomeromycotina</taxon>
        <taxon>Glomeromycetes</taxon>
        <taxon>Diversisporales</taxon>
        <taxon>Gigasporaceae</taxon>
        <taxon>Gigaspora</taxon>
    </lineage>
</organism>
<feature type="coiled-coil region" evidence="1">
    <location>
        <begin position="40"/>
        <end position="74"/>
    </location>
</feature>
<sequence>KLDIMITLTLNLPKKTEKELEKDLKHLETITKKPREFHVKEALVRYLEDMEDIRDALENKASKQLAKIDRVMAKKIKDKVKNYLAQDPINRGEPLTHEYQGLYRYRF</sequence>
<keyword evidence="1" id="KW-0175">Coiled coil</keyword>
<dbReference type="SUPFAM" id="SSF143011">
    <property type="entry name" value="RelE-like"/>
    <property type="match status" value="1"/>
</dbReference>
<evidence type="ECO:0000313" key="2">
    <source>
        <dbReference type="EMBL" id="CAG8857172.1"/>
    </source>
</evidence>
<proteinExistence type="predicted"/>
<gene>
    <name evidence="2" type="ORF">GMARGA_LOCUS45993</name>
</gene>
<protein>
    <submittedName>
        <fullName evidence="2">45060_t:CDS:1</fullName>
    </submittedName>
</protein>
<dbReference type="Gene3D" id="3.30.2310.20">
    <property type="entry name" value="RelE-like"/>
    <property type="match status" value="1"/>
</dbReference>
<evidence type="ECO:0000256" key="1">
    <source>
        <dbReference type="SAM" id="Coils"/>
    </source>
</evidence>
<comment type="caution">
    <text evidence="2">The sequence shown here is derived from an EMBL/GenBank/DDBJ whole genome shotgun (WGS) entry which is preliminary data.</text>
</comment>
<feature type="non-terminal residue" evidence="2">
    <location>
        <position position="107"/>
    </location>
</feature>